<dbReference type="EMBL" id="RHPO01000002">
    <property type="protein sequence ID" value="RRT94182.1"/>
    <property type="molecule type" value="Genomic_DNA"/>
</dbReference>
<keyword evidence="1" id="KW-0812">Transmembrane</keyword>
<dbReference type="Proteomes" id="UP000267844">
    <property type="component" value="Unassembled WGS sequence"/>
</dbReference>
<protein>
    <submittedName>
        <fullName evidence="2">Uncharacterized protein</fullName>
    </submittedName>
</protein>
<evidence type="ECO:0000256" key="1">
    <source>
        <dbReference type="SAM" id="Phobius"/>
    </source>
</evidence>
<feature type="transmembrane region" description="Helical" evidence="1">
    <location>
        <begin position="147"/>
        <end position="171"/>
    </location>
</feature>
<evidence type="ECO:0000313" key="3">
    <source>
        <dbReference type="Proteomes" id="UP000267844"/>
    </source>
</evidence>
<accession>A0A3R8TRY2</accession>
<evidence type="ECO:0000313" key="2">
    <source>
        <dbReference type="EMBL" id="RRT94182.1"/>
    </source>
</evidence>
<proteinExistence type="predicted"/>
<keyword evidence="1" id="KW-0472">Membrane</keyword>
<sequence length="187" mass="21777">MLTLTFWSCSIRKTDKEKGHEKIHSEISEQTNLSVDQEQSKIENSFIERKDYSNWFNFEYKPLFDQNGQIIPLIIKQTKNGQTEKIVISGATVTGGQNESKQSEEKRTQTINRYISNITYKSEITYKSVINKKIVLKERFSYGPQSIYIICLLGITIVCAVLAFTGHWNWIQNVFNKIKKYFSKSNK</sequence>
<name>A0A3R8TRY2_9FLAO</name>
<comment type="caution">
    <text evidence="2">The sequence shown here is derived from an EMBL/GenBank/DDBJ whole genome shotgun (WGS) entry which is preliminary data.</text>
</comment>
<reference evidence="2 3" key="1">
    <citation type="submission" date="2018-10" db="EMBL/GenBank/DDBJ databases">
        <title>Transmission dynamics of multidrug resistant bacteria on intensive care unit surfaces.</title>
        <authorList>
            <person name="D'Souza A.W."/>
            <person name="Potter R.F."/>
            <person name="Wallace M."/>
            <person name="Shupe A."/>
            <person name="Patel S."/>
            <person name="Sun S."/>
            <person name="Gul D."/>
            <person name="Kwon J.H."/>
            <person name="Andleeb S."/>
            <person name="Burnham C.-A.D."/>
            <person name="Dantas G."/>
        </authorList>
    </citation>
    <scope>NUCLEOTIDE SEQUENCE [LARGE SCALE GENOMIC DNA]</scope>
    <source>
        <strain evidence="2 3">WF_348</strain>
    </source>
</reference>
<dbReference type="AlphaFoldDB" id="A0A3R8TRY2"/>
<organism evidence="2 3">
    <name type="scientific">Empedobacter falsenii</name>
    <dbReference type="NCBI Taxonomy" id="343874"/>
    <lineage>
        <taxon>Bacteria</taxon>
        <taxon>Pseudomonadati</taxon>
        <taxon>Bacteroidota</taxon>
        <taxon>Flavobacteriia</taxon>
        <taxon>Flavobacteriales</taxon>
        <taxon>Weeksellaceae</taxon>
        <taxon>Empedobacter</taxon>
    </lineage>
</organism>
<keyword evidence="1" id="KW-1133">Transmembrane helix</keyword>
<gene>
    <name evidence="2" type="ORF">EGI89_02105</name>
</gene>